<dbReference type="SUPFAM" id="SSF50978">
    <property type="entry name" value="WD40 repeat-like"/>
    <property type="match status" value="1"/>
</dbReference>
<evidence type="ECO:0000256" key="4">
    <source>
        <dbReference type="ARBA" id="ARBA00023242"/>
    </source>
</evidence>
<dbReference type="InterPro" id="IPR018846">
    <property type="entry name" value="Beta-prop_RSE1/DDB1/CPSF1_1st"/>
</dbReference>
<dbReference type="InterPro" id="IPR004871">
    <property type="entry name" value="RSE1/DDB1/CPSF1_C"/>
</dbReference>
<evidence type="ECO:0000256" key="5">
    <source>
        <dbReference type="SAM" id="MobiDB-lite"/>
    </source>
</evidence>
<comment type="subcellular location">
    <subcellularLocation>
        <location evidence="1">Nucleus</location>
    </subcellularLocation>
</comment>
<dbReference type="Pfam" id="PF23726">
    <property type="entry name" value="Beta-prop_RSE1_2nd"/>
    <property type="match status" value="1"/>
</dbReference>
<evidence type="ECO:0000259" key="8">
    <source>
        <dbReference type="Pfam" id="PF23726"/>
    </source>
</evidence>
<comment type="caution">
    <text evidence="9">The sequence shown here is derived from an EMBL/GenBank/DDBJ whole genome shotgun (WGS) entry which is preliminary data.</text>
</comment>
<reference evidence="9" key="1">
    <citation type="submission" date="2017-08" db="EMBL/GenBank/DDBJ databases">
        <authorList>
            <person name="Polle J.E."/>
            <person name="Barry K."/>
            <person name="Cushman J."/>
            <person name="Schmutz J."/>
            <person name="Tran D."/>
            <person name="Hathwaick L.T."/>
            <person name="Yim W.C."/>
            <person name="Jenkins J."/>
            <person name="Mckie-Krisberg Z.M."/>
            <person name="Prochnik S."/>
            <person name="Lindquist E."/>
            <person name="Dockter R.B."/>
            <person name="Adam C."/>
            <person name="Molina H."/>
            <person name="Bunkerborg J."/>
            <person name="Jin E."/>
            <person name="Buchheim M."/>
            <person name="Magnuson J."/>
        </authorList>
    </citation>
    <scope>NUCLEOTIDE SEQUENCE</scope>
    <source>
        <strain evidence="9">CCAP 19/18</strain>
    </source>
</reference>
<evidence type="ECO:0000259" key="6">
    <source>
        <dbReference type="Pfam" id="PF03178"/>
    </source>
</evidence>
<feature type="region of interest" description="Disordered" evidence="5">
    <location>
        <begin position="424"/>
        <end position="453"/>
    </location>
</feature>
<protein>
    <recommendedName>
        <fullName evidence="3">DNA damage-binding protein 1</fullName>
    </recommendedName>
</protein>
<keyword evidence="10" id="KW-1185">Reference proteome</keyword>
<evidence type="ECO:0000256" key="3">
    <source>
        <dbReference type="ARBA" id="ARBA00014577"/>
    </source>
</evidence>
<organism evidence="9 10">
    <name type="scientific">Dunaliella salina</name>
    <name type="common">Green alga</name>
    <name type="synonym">Protococcus salinus</name>
    <dbReference type="NCBI Taxonomy" id="3046"/>
    <lineage>
        <taxon>Eukaryota</taxon>
        <taxon>Viridiplantae</taxon>
        <taxon>Chlorophyta</taxon>
        <taxon>core chlorophytes</taxon>
        <taxon>Chlorophyceae</taxon>
        <taxon>CS clade</taxon>
        <taxon>Chlamydomonadales</taxon>
        <taxon>Dunaliellaceae</taxon>
        <taxon>Dunaliella</taxon>
    </lineage>
</organism>
<comment type="similarity">
    <text evidence="2">Belongs to the DDB1 family.</text>
</comment>
<evidence type="ECO:0000259" key="7">
    <source>
        <dbReference type="Pfam" id="PF10433"/>
    </source>
</evidence>
<dbReference type="Gene3D" id="2.130.10.10">
    <property type="entry name" value="YVTN repeat-like/Quinoprotein amine dehydrogenase"/>
    <property type="match status" value="2"/>
</dbReference>
<dbReference type="InterPro" id="IPR058543">
    <property type="entry name" value="Beta-prop_RSE1/DDB1/CPSF1_2nd"/>
</dbReference>
<dbReference type="InterPro" id="IPR015943">
    <property type="entry name" value="WD40/YVTN_repeat-like_dom_sf"/>
</dbReference>
<evidence type="ECO:0000313" key="9">
    <source>
        <dbReference type="EMBL" id="KAF5831460.1"/>
    </source>
</evidence>
<name>A0ABQ7GA36_DUNSA</name>
<proteinExistence type="inferred from homology"/>
<dbReference type="Pfam" id="PF03178">
    <property type="entry name" value="CPSF_A"/>
    <property type="match status" value="1"/>
</dbReference>
<dbReference type="Proteomes" id="UP000815325">
    <property type="component" value="Unassembled WGS sequence"/>
</dbReference>
<dbReference type="SUPFAM" id="SSF50998">
    <property type="entry name" value="Quinoprotein alcohol dehydrogenase-like"/>
    <property type="match status" value="1"/>
</dbReference>
<dbReference type="EMBL" id="MU069947">
    <property type="protein sequence ID" value="KAF5831460.1"/>
    <property type="molecule type" value="Genomic_DNA"/>
</dbReference>
<evidence type="ECO:0000256" key="2">
    <source>
        <dbReference type="ARBA" id="ARBA00007453"/>
    </source>
</evidence>
<evidence type="ECO:0000313" key="10">
    <source>
        <dbReference type="Proteomes" id="UP000815325"/>
    </source>
</evidence>
<feature type="domain" description="RSE1/DDB1/CPSF1 first beta-propeller" evidence="7">
    <location>
        <begin position="15"/>
        <end position="137"/>
    </location>
</feature>
<dbReference type="Pfam" id="PF10433">
    <property type="entry name" value="Beta-prop_RSE1_1st"/>
    <property type="match status" value="1"/>
</dbReference>
<gene>
    <name evidence="9" type="ORF">DUNSADRAFT_13114</name>
</gene>
<dbReference type="InterPro" id="IPR011047">
    <property type="entry name" value="Quinoprotein_ADH-like_sf"/>
</dbReference>
<feature type="domain" description="RSE1/DDB1/CPSF1 C-terminal" evidence="6">
    <location>
        <begin position="556"/>
        <end position="823"/>
    </location>
</feature>
<feature type="compositionally biased region" description="Gly residues" evidence="5">
    <location>
        <begin position="435"/>
        <end position="444"/>
    </location>
</feature>
<dbReference type="PANTHER" id="PTHR10644">
    <property type="entry name" value="DNA REPAIR/RNA PROCESSING CPSF FAMILY"/>
    <property type="match status" value="1"/>
</dbReference>
<feature type="domain" description="RSE1/DDB1/CPSF1 second beta-propeller" evidence="8">
    <location>
        <begin position="184"/>
        <end position="510"/>
    </location>
</feature>
<dbReference type="InterPro" id="IPR050358">
    <property type="entry name" value="RSE1/DDB1/CFT1"/>
</dbReference>
<keyword evidence="4" id="KW-0539">Nucleus</keyword>
<evidence type="ECO:0000256" key="1">
    <source>
        <dbReference type="ARBA" id="ARBA00004123"/>
    </source>
</evidence>
<dbReference type="InterPro" id="IPR036322">
    <property type="entry name" value="WD40_repeat_dom_sf"/>
</dbReference>
<accession>A0ABQ7GA36</accession>
<sequence>MHTDIVQNCIHHAPPKRSGVIVVGSDIITYCSASQPPRSAPIRSTVIKSFGRIDPDGSRYLLSDHQGIMYLLVLAHDGSKVAGLKLEVVGRTSAASSLSYLDNGVVFVGSMNGDSQLVRLHAQPPTPADPNNYVELLEAYTNLGPIVDFCVVDLDRQGQGQVVTCSGVMSDGSLRIVRNGIGINEQATIELEGIKGVWSLRQTSMDVHDKYLVLSFVGETRLLAINQEDELDEAELPGFDANMQSLWCANVANDQLIQVTSAGVRLIDCHSRQLVTEWKPSSGGAINVAVSSGGGNISLLSVSEGSLQESSTLQLGEEVACLDMTPIGDDQERSHFLAVGTWSMELHLYAVGEGNGSLTQRVKEALSVEVIPRSVLLAAFEGVPYLLLGLGDGQLHHWHLDPTTGTISERKKLVLGTKPILLRPFRSGSSTSGSANGGSNGGGRSSSTPSITSSVFAASDRPTVIYSTNRKLMFSNLNENEVNYMASFNSASFPDSLALAKENSLTIGTVDEIQKLHVRSVPLHEQPRRIVHQPETRTFGVLTIANFGLEDETNYVRIIGDAGMDVVASMQLNVNEMCQSITSTKLGDDPATYFVVGTSLVLPEEQEPTKGRIMVLLYDDNKLRLVAEKEVRGAVYQVLPFQQGRLLSSCNNMIQLHSLVWWVCVQGAASPARAAAVELQQHDPAAQVGAAFRWREGAAARVQDDHQRLGLAFSGEDYNSNWCMAIEMLNDDTYLASEICGNVFVVRKNADATTDEERQKLEVVGEYNLAENINRFRAGSLVMRLPDSELANTPTLLYGSINGTIGVLASLPPALFEFLSRLQVVSLMGPSYNIEEVTRRVEELSRLH</sequence>